<dbReference type="GeneID" id="42855783"/>
<dbReference type="RefSeq" id="WP_009321802.1">
    <property type="nucleotide sequence ID" value="NZ_CAOJUJ010000036.1"/>
</dbReference>
<evidence type="ECO:0000313" key="7">
    <source>
        <dbReference type="Proteomes" id="UP000431913"/>
    </source>
</evidence>
<keyword evidence="5" id="KW-1185">Reference proteome</keyword>
<comment type="caution">
    <text evidence="1">The sequence shown here is derived from an EMBL/GenBank/DDBJ whole genome shotgun (WGS) entry which is preliminary data.</text>
</comment>
<evidence type="ECO:0000313" key="5">
    <source>
        <dbReference type="Proteomes" id="UP000032483"/>
    </source>
</evidence>
<evidence type="ECO:0000313" key="3">
    <source>
        <dbReference type="EMBL" id="MST92535.1"/>
    </source>
</evidence>
<reference evidence="2 6" key="2">
    <citation type="submission" date="2015-10" db="EMBL/GenBank/DDBJ databases">
        <title>A novel member of the family Ruminococcaceae isolated from human faeces.</title>
        <authorList>
            <person name="Shkoporov A.N."/>
            <person name="Chaplin A.V."/>
            <person name="Motuzova O.V."/>
            <person name="Kafarskaia L.I."/>
            <person name="Efimov B.A."/>
        </authorList>
    </citation>
    <scope>NUCLEOTIDE SEQUENCE [LARGE SCALE GENOMIC DNA]</scope>
    <source>
        <strain evidence="2 6">668</strain>
    </source>
</reference>
<name>A0A0D8J231_9FIRM</name>
<dbReference type="EMBL" id="VUNJ01000012">
    <property type="protein sequence ID" value="MST92535.1"/>
    <property type="molecule type" value="Genomic_DNA"/>
</dbReference>
<evidence type="ECO:0000313" key="4">
    <source>
        <dbReference type="EMBL" id="MTS29072.1"/>
    </source>
</evidence>
<dbReference type="EMBL" id="JXXK01000003">
    <property type="protein sequence ID" value="KJF40967.1"/>
    <property type="molecule type" value="Genomic_DNA"/>
</dbReference>
<dbReference type="AlphaFoldDB" id="A0A0D8J231"/>
<dbReference type="EMBL" id="WMZU01000048">
    <property type="protein sequence ID" value="MTS29072.1"/>
    <property type="molecule type" value="Genomic_DNA"/>
</dbReference>
<sequence length="109" mass="11368">MTTKELSAACGFAPAVEAETREIAGIFTGDLLSWAMGRAKEGDAWFTVMGNVNAVAVAALADCACIVLCHGAALDAVAKTRAEEQGINIFTTDLPEFEAGFALARAMKL</sequence>
<dbReference type="Proteomes" id="UP000053433">
    <property type="component" value="Unassembled WGS sequence"/>
</dbReference>
<dbReference type="Proteomes" id="UP000472755">
    <property type="component" value="Unassembled WGS sequence"/>
</dbReference>
<reference evidence="4 8" key="3">
    <citation type="journal article" date="2019" name="Nat. Med.">
        <title>A library of human gut bacterial isolates paired with longitudinal multiomics data enables mechanistic microbiome research.</title>
        <authorList>
            <person name="Poyet M."/>
            <person name="Groussin M."/>
            <person name="Gibbons S.M."/>
            <person name="Avila-Pacheco J."/>
            <person name="Jiang X."/>
            <person name="Kearney S.M."/>
            <person name="Perrotta A.R."/>
            <person name="Berdy B."/>
            <person name="Zhao S."/>
            <person name="Lieberman T.D."/>
            <person name="Swanson P.K."/>
            <person name="Smith M."/>
            <person name="Roesemann S."/>
            <person name="Alexander J.E."/>
            <person name="Rich S.A."/>
            <person name="Livny J."/>
            <person name="Vlamakis H."/>
            <person name="Clish C."/>
            <person name="Bullock K."/>
            <person name="Deik A."/>
            <person name="Scott J."/>
            <person name="Pierce K.A."/>
            <person name="Xavier R.J."/>
            <person name="Alm E.J."/>
        </authorList>
    </citation>
    <scope>NUCLEOTIDE SEQUENCE [LARGE SCALE GENOMIC DNA]</scope>
    <source>
        <strain evidence="4 8">BIOML-A4</strain>
    </source>
</reference>
<reference evidence="3 7" key="4">
    <citation type="submission" date="2019-08" db="EMBL/GenBank/DDBJ databases">
        <title>In-depth cultivation of the pig gut microbiome towards novel bacterial diversity and tailored functional studies.</title>
        <authorList>
            <person name="Wylensek D."/>
            <person name="Hitch T.C.A."/>
            <person name="Clavel T."/>
        </authorList>
    </citation>
    <scope>NUCLEOTIDE SEQUENCE [LARGE SCALE GENOMIC DNA]</scope>
    <source>
        <strain evidence="3 7">WCA3-601-WT-6J</strain>
    </source>
</reference>
<gene>
    <name evidence="2" type="ORF">ASJ35_15615</name>
    <name evidence="3" type="ORF">FYJ76_11435</name>
    <name evidence="4" type="ORF">GMD59_17550</name>
    <name evidence="1" type="ORF">TQ39_03925</name>
</gene>
<dbReference type="EMBL" id="LMUA01000030">
    <property type="protein sequence ID" value="KUE75073.1"/>
    <property type="molecule type" value="Genomic_DNA"/>
</dbReference>
<protein>
    <recommendedName>
        <fullName evidence="9">DRTGG domain-containing protein</fullName>
    </recommendedName>
</protein>
<organism evidence="1 5">
    <name type="scientific">Ruthenibacterium lactatiformans</name>
    <dbReference type="NCBI Taxonomy" id="1550024"/>
    <lineage>
        <taxon>Bacteria</taxon>
        <taxon>Bacillati</taxon>
        <taxon>Bacillota</taxon>
        <taxon>Clostridia</taxon>
        <taxon>Eubacteriales</taxon>
        <taxon>Oscillospiraceae</taxon>
        <taxon>Ruthenibacterium</taxon>
    </lineage>
</organism>
<evidence type="ECO:0000313" key="2">
    <source>
        <dbReference type="EMBL" id="KUE75073.1"/>
    </source>
</evidence>
<evidence type="ECO:0000313" key="8">
    <source>
        <dbReference type="Proteomes" id="UP000472755"/>
    </source>
</evidence>
<dbReference type="Proteomes" id="UP000431913">
    <property type="component" value="Unassembled WGS sequence"/>
</dbReference>
<evidence type="ECO:0000313" key="1">
    <source>
        <dbReference type="EMBL" id="KJF40967.1"/>
    </source>
</evidence>
<dbReference type="Proteomes" id="UP000032483">
    <property type="component" value="Unassembled WGS sequence"/>
</dbReference>
<proteinExistence type="predicted"/>
<evidence type="ECO:0008006" key="9">
    <source>
        <dbReference type="Google" id="ProtNLM"/>
    </source>
</evidence>
<dbReference type="InterPro" id="IPR028979">
    <property type="entry name" value="Ser_kin/Pase_Hpr-like_N_sf"/>
</dbReference>
<reference evidence="1" key="1">
    <citation type="submission" date="2015-02" db="EMBL/GenBank/DDBJ databases">
        <title>A novel member of the family Ruminococcaceae isolated from human feces.</title>
        <authorList>
            <person name="Shkoporov A.N."/>
            <person name="Chaplin A.V."/>
            <person name="Motuzova O.V."/>
            <person name="Kafarskaia L.I."/>
            <person name="Khokhlova E.V."/>
            <person name="Efimov B.A."/>
        </authorList>
    </citation>
    <scope>NUCLEOTIDE SEQUENCE [LARGE SCALE GENOMIC DNA]</scope>
    <source>
        <strain evidence="1">585-1</strain>
    </source>
</reference>
<accession>A0A0D8J231</accession>
<evidence type="ECO:0000313" key="6">
    <source>
        <dbReference type="Proteomes" id="UP000053433"/>
    </source>
</evidence>
<accession>A0A0W7TMJ5</accession>
<dbReference type="SUPFAM" id="SSF75138">
    <property type="entry name" value="HprK N-terminal domain-like"/>
    <property type="match status" value="1"/>
</dbReference>